<sequence length="173" mass="19533">MNTLYTSTGKISLFIFDIHSFLGLPLSRRLYDEVFPTQWELTNGLPLSCTYLFTTYHKLMQGHKGKPTIEKSDQENRTPHLGILSSIIDVGARGWGDCQLCTFFLPITDVSCIRPSTFSVTSFMASGVGNCLRMAILVSIYKGLNEISRSLHPSRTRGHFPIHFLYAWLAKKP</sequence>
<name>A0A9Q1JLG9_9CARY</name>
<dbReference type="PANTHER" id="PTHR36607:SF20">
    <property type="entry name" value="AMINOTRANSFERASE-LIKE PLANT MOBILE DOMAIN-CONTAINING PROTEIN"/>
    <property type="match status" value="1"/>
</dbReference>
<dbReference type="AlphaFoldDB" id="A0A9Q1JLG9"/>
<gene>
    <name evidence="1" type="ORF">Cgig2_006797</name>
</gene>
<evidence type="ECO:0000313" key="1">
    <source>
        <dbReference type="EMBL" id="KAJ8428074.1"/>
    </source>
</evidence>
<protein>
    <submittedName>
        <fullName evidence="1">Uncharacterized protein</fullName>
    </submittedName>
</protein>
<dbReference type="Proteomes" id="UP001153076">
    <property type="component" value="Unassembled WGS sequence"/>
</dbReference>
<evidence type="ECO:0000313" key="2">
    <source>
        <dbReference type="Proteomes" id="UP001153076"/>
    </source>
</evidence>
<dbReference type="PANTHER" id="PTHR36607">
    <property type="entry name" value="1,2-DIHYDROXY-3-KETO-5-METHYLTHIOPENTENE DIOXYGENASE 4"/>
    <property type="match status" value="1"/>
</dbReference>
<dbReference type="OrthoDB" id="913267at2759"/>
<accession>A0A9Q1JLG9</accession>
<dbReference type="EMBL" id="JAKOGI010001055">
    <property type="protein sequence ID" value="KAJ8428074.1"/>
    <property type="molecule type" value="Genomic_DNA"/>
</dbReference>
<keyword evidence="2" id="KW-1185">Reference proteome</keyword>
<proteinExistence type="predicted"/>
<comment type="caution">
    <text evidence="1">The sequence shown here is derived from an EMBL/GenBank/DDBJ whole genome shotgun (WGS) entry which is preliminary data.</text>
</comment>
<organism evidence="1 2">
    <name type="scientific">Carnegiea gigantea</name>
    <dbReference type="NCBI Taxonomy" id="171969"/>
    <lineage>
        <taxon>Eukaryota</taxon>
        <taxon>Viridiplantae</taxon>
        <taxon>Streptophyta</taxon>
        <taxon>Embryophyta</taxon>
        <taxon>Tracheophyta</taxon>
        <taxon>Spermatophyta</taxon>
        <taxon>Magnoliopsida</taxon>
        <taxon>eudicotyledons</taxon>
        <taxon>Gunneridae</taxon>
        <taxon>Pentapetalae</taxon>
        <taxon>Caryophyllales</taxon>
        <taxon>Cactineae</taxon>
        <taxon>Cactaceae</taxon>
        <taxon>Cactoideae</taxon>
        <taxon>Echinocereeae</taxon>
        <taxon>Carnegiea</taxon>
    </lineage>
</organism>
<reference evidence="1" key="1">
    <citation type="submission" date="2022-04" db="EMBL/GenBank/DDBJ databases">
        <title>Carnegiea gigantea Genome sequencing and assembly v2.</title>
        <authorList>
            <person name="Copetti D."/>
            <person name="Sanderson M.J."/>
            <person name="Burquez A."/>
            <person name="Wojciechowski M.F."/>
        </authorList>
    </citation>
    <scope>NUCLEOTIDE SEQUENCE</scope>
    <source>
        <strain evidence="1">SGP5-SGP5p</strain>
        <tissue evidence="1">Aerial part</tissue>
    </source>
</reference>